<gene>
    <name evidence="8" type="ORF">Krac_9684</name>
</gene>
<feature type="transmembrane region" description="Helical" evidence="6">
    <location>
        <begin position="156"/>
        <end position="176"/>
    </location>
</feature>
<dbReference type="GO" id="GO:0005886">
    <property type="term" value="C:plasma membrane"/>
    <property type="evidence" value="ECO:0007669"/>
    <property type="project" value="TreeGrafter"/>
</dbReference>
<dbReference type="Proteomes" id="UP000004508">
    <property type="component" value="Unassembled WGS sequence"/>
</dbReference>
<feature type="transmembrane region" description="Helical" evidence="6">
    <location>
        <begin position="76"/>
        <end position="98"/>
    </location>
</feature>
<evidence type="ECO:0000256" key="3">
    <source>
        <dbReference type="ARBA" id="ARBA00022692"/>
    </source>
</evidence>
<feature type="domain" description="GtrA/DPMS transmembrane" evidence="7">
    <location>
        <begin position="49"/>
        <end position="175"/>
    </location>
</feature>
<dbReference type="InParanoid" id="D6TDB7"/>
<keyword evidence="5 6" id="KW-0472">Membrane</keyword>
<feature type="transmembrane region" description="Helical" evidence="6">
    <location>
        <begin position="47"/>
        <end position="70"/>
    </location>
</feature>
<comment type="subcellular location">
    <subcellularLocation>
        <location evidence="1">Membrane</location>
        <topology evidence="1">Multi-pass membrane protein</topology>
    </subcellularLocation>
</comment>
<sequence length="184" mass="21243">MLLNKQEGVIVILRERKERQIQATSSKNISDTHIHRYHSWSSLLWQWFRYCLVGVANTLIDVLVLNILLWCFPTTQVHILVIYNSLAYIGGAASSFFLNKYWTFGHKQRPTTQEVRRFLLNMLLEILSSNGLLWLIGNALHPFLANAMLWGNASKLLAVVANTVLSYLILRFWVFASGPQKRLK</sequence>
<dbReference type="FunCoup" id="D6TDB7">
    <property type="interactions" value="38"/>
</dbReference>
<name>D6TDB7_KTERA</name>
<evidence type="ECO:0000256" key="2">
    <source>
        <dbReference type="ARBA" id="ARBA00009399"/>
    </source>
</evidence>
<comment type="caution">
    <text evidence="8">The sequence shown here is derived from an EMBL/GenBank/DDBJ whole genome shotgun (WGS) entry which is preliminary data.</text>
</comment>
<dbReference type="STRING" id="485913.Krac_9684"/>
<dbReference type="eggNOG" id="COG2246">
    <property type="taxonomic scope" value="Bacteria"/>
</dbReference>
<proteinExistence type="inferred from homology"/>
<evidence type="ECO:0000313" key="9">
    <source>
        <dbReference type="Proteomes" id="UP000004508"/>
    </source>
</evidence>
<keyword evidence="4 6" id="KW-1133">Transmembrane helix</keyword>
<reference evidence="8 9" key="1">
    <citation type="journal article" date="2011" name="Stand. Genomic Sci.">
        <title>Non-contiguous finished genome sequence and contextual data of the filamentous soil bacterium Ktedonobacter racemifer type strain (SOSP1-21).</title>
        <authorList>
            <person name="Chang Y.J."/>
            <person name="Land M."/>
            <person name="Hauser L."/>
            <person name="Chertkov O."/>
            <person name="Del Rio T.G."/>
            <person name="Nolan M."/>
            <person name="Copeland A."/>
            <person name="Tice H."/>
            <person name="Cheng J.F."/>
            <person name="Lucas S."/>
            <person name="Han C."/>
            <person name="Goodwin L."/>
            <person name="Pitluck S."/>
            <person name="Ivanova N."/>
            <person name="Ovchinikova G."/>
            <person name="Pati A."/>
            <person name="Chen A."/>
            <person name="Palaniappan K."/>
            <person name="Mavromatis K."/>
            <person name="Liolios K."/>
            <person name="Brettin T."/>
            <person name="Fiebig A."/>
            <person name="Rohde M."/>
            <person name="Abt B."/>
            <person name="Goker M."/>
            <person name="Detter J.C."/>
            <person name="Woyke T."/>
            <person name="Bristow J."/>
            <person name="Eisen J.A."/>
            <person name="Markowitz V."/>
            <person name="Hugenholtz P."/>
            <person name="Kyrpides N.C."/>
            <person name="Klenk H.P."/>
            <person name="Lapidus A."/>
        </authorList>
    </citation>
    <scope>NUCLEOTIDE SEQUENCE [LARGE SCALE GENOMIC DNA]</scope>
    <source>
        <strain evidence="9">DSM 44963</strain>
    </source>
</reference>
<comment type="similarity">
    <text evidence="2">Belongs to the GtrA family.</text>
</comment>
<dbReference type="InterPro" id="IPR051401">
    <property type="entry name" value="GtrA_CellWall_Glycosyl"/>
</dbReference>
<evidence type="ECO:0000256" key="4">
    <source>
        <dbReference type="ARBA" id="ARBA00022989"/>
    </source>
</evidence>
<keyword evidence="3 6" id="KW-0812">Transmembrane</keyword>
<dbReference type="InterPro" id="IPR007267">
    <property type="entry name" value="GtrA_DPMS_TM"/>
</dbReference>
<dbReference type="AlphaFoldDB" id="D6TDB7"/>
<dbReference type="GO" id="GO:0000271">
    <property type="term" value="P:polysaccharide biosynthetic process"/>
    <property type="evidence" value="ECO:0007669"/>
    <property type="project" value="InterPro"/>
</dbReference>
<protein>
    <submittedName>
        <fullName evidence="8">GtrA family protein</fullName>
    </submittedName>
</protein>
<accession>D6TDB7</accession>
<evidence type="ECO:0000256" key="1">
    <source>
        <dbReference type="ARBA" id="ARBA00004141"/>
    </source>
</evidence>
<evidence type="ECO:0000256" key="6">
    <source>
        <dbReference type="SAM" id="Phobius"/>
    </source>
</evidence>
<dbReference type="Pfam" id="PF04138">
    <property type="entry name" value="GtrA_DPMS_TM"/>
    <property type="match status" value="1"/>
</dbReference>
<evidence type="ECO:0000259" key="7">
    <source>
        <dbReference type="Pfam" id="PF04138"/>
    </source>
</evidence>
<dbReference type="EMBL" id="ADVG01000001">
    <property type="protein sequence ID" value="EFH88262.1"/>
    <property type="molecule type" value="Genomic_DNA"/>
</dbReference>
<dbReference type="PANTHER" id="PTHR38459:SF1">
    <property type="entry name" value="PROPHAGE BACTOPRENOL-LINKED GLUCOSE TRANSLOCASE HOMOLOG"/>
    <property type="match status" value="1"/>
</dbReference>
<keyword evidence="9" id="KW-1185">Reference proteome</keyword>
<evidence type="ECO:0000313" key="8">
    <source>
        <dbReference type="EMBL" id="EFH88262.1"/>
    </source>
</evidence>
<dbReference type="OrthoDB" id="165348at2"/>
<organism evidence="8 9">
    <name type="scientific">Ktedonobacter racemifer DSM 44963</name>
    <dbReference type="NCBI Taxonomy" id="485913"/>
    <lineage>
        <taxon>Bacteria</taxon>
        <taxon>Bacillati</taxon>
        <taxon>Chloroflexota</taxon>
        <taxon>Ktedonobacteria</taxon>
        <taxon>Ktedonobacterales</taxon>
        <taxon>Ktedonobacteraceae</taxon>
        <taxon>Ktedonobacter</taxon>
    </lineage>
</organism>
<dbReference type="PANTHER" id="PTHR38459">
    <property type="entry name" value="PROPHAGE BACTOPRENOL-LINKED GLUCOSE TRANSLOCASE HOMOLOG"/>
    <property type="match status" value="1"/>
</dbReference>
<evidence type="ECO:0000256" key="5">
    <source>
        <dbReference type="ARBA" id="ARBA00023136"/>
    </source>
</evidence>
<feature type="transmembrane region" description="Helical" evidence="6">
    <location>
        <begin position="118"/>
        <end position="136"/>
    </location>
</feature>